<dbReference type="HAMAP" id="MF_01586">
    <property type="entry name" value="FeoC"/>
    <property type="match status" value="1"/>
</dbReference>
<keyword evidence="7 8" id="KW-0804">Transcription</keyword>
<dbReference type="InterPro" id="IPR023732">
    <property type="entry name" value="FeoC"/>
</dbReference>
<proteinExistence type="inferred from homology"/>
<dbReference type="InterPro" id="IPR015102">
    <property type="entry name" value="Tscrpt_reg_HTH_FeoC"/>
</dbReference>
<organism evidence="10 11">
    <name type="scientific">Klebsiella quasivariicola</name>
    <dbReference type="NCBI Taxonomy" id="2026240"/>
    <lineage>
        <taxon>Bacteria</taxon>
        <taxon>Pseudomonadati</taxon>
        <taxon>Pseudomonadota</taxon>
        <taxon>Gammaproteobacteria</taxon>
        <taxon>Enterobacterales</taxon>
        <taxon>Enterobacteriaceae</taxon>
        <taxon>Klebsiella/Raoultella group</taxon>
        <taxon>Klebsiella</taxon>
        <taxon>Klebsiella pneumoniae complex</taxon>
    </lineage>
</organism>
<dbReference type="GeneID" id="69753078"/>
<comment type="similarity">
    <text evidence="8">Belongs to the FeoC family.</text>
</comment>
<evidence type="ECO:0000313" key="11">
    <source>
        <dbReference type="Proteomes" id="UP000259400"/>
    </source>
</evidence>
<evidence type="ECO:0000256" key="2">
    <source>
        <dbReference type="ARBA" id="ARBA00022723"/>
    </source>
</evidence>
<feature type="binding site" evidence="8">
    <location>
        <position position="71"/>
    </location>
    <ligand>
        <name>iron-sulfur cluster</name>
        <dbReference type="ChEBI" id="CHEBI:30408"/>
    </ligand>
</feature>
<dbReference type="Gene3D" id="1.10.10.10">
    <property type="entry name" value="Winged helix-like DNA-binding domain superfamily/Winged helix DNA-binding domain"/>
    <property type="match status" value="1"/>
</dbReference>
<dbReference type="Pfam" id="PF09012">
    <property type="entry name" value="FeoC"/>
    <property type="match status" value="1"/>
</dbReference>
<feature type="binding site" evidence="8">
    <location>
        <position position="61"/>
    </location>
    <ligand>
        <name>iron-sulfur cluster</name>
        <dbReference type="ChEBI" id="CHEBI:30408"/>
    </ligand>
</feature>
<gene>
    <name evidence="8 10" type="primary">feoC</name>
    <name evidence="10" type="ORF">SAMEA3538468_04222</name>
</gene>
<keyword evidence="5 8" id="KW-0805">Transcription regulation</keyword>
<keyword evidence="2 8" id="KW-0479">Metal-binding</keyword>
<evidence type="ECO:0000256" key="8">
    <source>
        <dbReference type="HAMAP-Rule" id="MF_01586"/>
    </source>
</evidence>
<dbReference type="NCBIfam" id="NF011960">
    <property type="entry name" value="PRK15431.1"/>
    <property type="match status" value="1"/>
</dbReference>
<feature type="binding site" evidence="8">
    <location>
        <position position="56"/>
    </location>
    <ligand>
        <name>iron-sulfur cluster</name>
        <dbReference type="ChEBI" id="CHEBI:30408"/>
    </ligand>
</feature>
<keyword evidence="11" id="KW-1185">Reference proteome</keyword>
<evidence type="ECO:0000256" key="1">
    <source>
        <dbReference type="ARBA" id="ARBA00022491"/>
    </source>
</evidence>
<dbReference type="InterPro" id="IPR036388">
    <property type="entry name" value="WH-like_DNA-bd_sf"/>
</dbReference>
<evidence type="ECO:0000256" key="7">
    <source>
        <dbReference type="ARBA" id="ARBA00023163"/>
    </source>
</evidence>
<feature type="binding site" evidence="8">
    <location>
        <position position="64"/>
    </location>
    <ligand>
        <name>iron-sulfur cluster</name>
        <dbReference type="ChEBI" id="CHEBI:30408"/>
    </ligand>
</feature>
<dbReference type="EMBL" id="UJYZ02000025">
    <property type="protein sequence ID" value="VVK13839.1"/>
    <property type="molecule type" value="Genomic_DNA"/>
</dbReference>
<sequence length="79" mass="8819">MASLMEVRDMLALQGRMEAKQLSARLQTPQPMIDAMLERMEAMGKVVRISETSEGCLSGSCKSCPEGKVACQQEWWALR</sequence>
<dbReference type="Proteomes" id="UP000259400">
    <property type="component" value="Unassembled WGS sequence"/>
</dbReference>
<evidence type="ECO:0000256" key="3">
    <source>
        <dbReference type="ARBA" id="ARBA00023004"/>
    </source>
</evidence>
<evidence type="ECO:0000259" key="9">
    <source>
        <dbReference type="Pfam" id="PF09012"/>
    </source>
</evidence>
<evidence type="ECO:0000313" key="10">
    <source>
        <dbReference type="EMBL" id="VVK13839.1"/>
    </source>
</evidence>
<dbReference type="RefSeq" id="WP_025711875.1">
    <property type="nucleotide sequence ID" value="NZ_CAAHGB010000003.1"/>
</dbReference>
<comment type="caution">
    <text evidence="10">The sequence shown here is derived from an EMBL/GenBank/DDBJ whole genome shotgun (WGS) entry which is preliminary data.</text>
</comment>
<dbReference type="InterPro" id="IPR036390">
    <property type="entry name" value="WH_DNA-bd_sf"/>
</dbReference>
<dbReference type="SUPFAM" id="SSF46785">
    <property type="entry name" value="Winged helix' DNA-binding domain"/>
    <property type="match status" value="1"/>
</dbReference>
<keyword evidence="3 8" id="KW-0408">Iron</keyword>
<keyword evidence="4 8" id="KW-0411">Iron-sulfur</keyword>
<protein>
    <recommendedName>
        <fullName evidence="8">Probable [Fe-S]-dependent transcriptional repressor</fullName>
    </recommendedName>
</protein>
<reference evidence="10 11" key="1">
    <citation type="submission" date="2019-09" db="EMBL/GenBank/DDBJ databases">
        <authorList>
            <consortium name="Pathogen Informatics"/>
        </authorList>
    </citation>
    <scope>NUCLEOTIDE SEQUENCE [LARGE SCALE GENOMIC DNA]</scope>
    <source>
        <strain evidence="10 11">EuSCAPE_IL010</strain>
    </source>
</reference>
<accession>A0ABY6X1Y7</accession>
<comment type="function">
    <text evidence="8">May function as a transcriptional regulator that controls feoABC expression.</text>
</comment>
<keyword evidence="1 8" id="KW-0678">Repressor</keyword>
<keyword evidence="6 8" id="KW-0238">DNA-binding</keyword>
<feature type="domain" description="Transcriptional regulator HTH-type FeoC" evidence="9">
    <location>
        <begin position="3"/>
        <end position="69"/>
    </location>
</feature>
<name>A0ABY6X1Y7_9ENTR</name>
<evidence type="ECO:0000256" key="5">
    <source>
        <dbReference type="ARBA" id="ARBA00023015"/>
    </source>
</evidence>
<evidence type="ECO:0000256" key="4">
    <source>
        <dbReference type="ARBA" id="ARBA00023014"/>
    </source>
</evidence>
<evidence type="ECO:0000256" key="6">
    <source>
        <dbReference type="ARBA" id="ARBA00023125"/>
    </source>
</evidence>